<reference evidence="1 2" key="1">
    <citation type="journal article" date="2024" name="Plant Biotechnol. J.">
        <title>Genome and CRISPR/Cas9 system of a widespread forest tree (Populus alba) in the world.</title>
        <authorList>
            <person name="Liu Y.J."/>
            <person name="Jiang P.F."/>
            <person name="Han X.M."/>
            <person name="Li X.Y."/>
            <person name="Wang H.M."/>
            <person name="Wang Y.J."/>
            <person name="Wang X.X."/>
            <person name="Zeng Q.Y."/>
        </authorList>
    </citation>
    <scope>NUCLEOTIDE SEQUENCE [LARGE SCALE GENOMIC DNA]</scope>
    <source>
        <strain evidence="2">cv. PAL-ZL1</strain>
    </source>
</reference>
<proteinExistence type="predicted"/>
<evidence type="ECO:0000313" key="1">
    <source>
        <dbReference type="EMBL" id="KAL3576622.1"/>
    </source>
</evidence>
<comment type="caution">
    <text evidence="1">The sequence shown here is derived from an EMBL/GenBank/DDBJ whole genome shotgun (WGS) entry which is preliminary data.</text>
</comment>
<protein>
    <submittedName>
        <fullName evidence="1">Uncharacterized protein</fullName>
    </submittedName>
</protein>
<evidence type="ECO:0000313" key="2">
    <source>
        <dbReference type="Proteomes" id="UP000309997"/>
    </source>
</evidence>
<keyword evidence="2" id="KW-1185">Reference proteome</keyword>
<dbReference type="Proteomes" id="UP000309997">
    <property type="component" value="Unassembled WGS sequence"/>
</dbReference>
<sequence>MKLKHGNTRIMYVNMWIVVSVCNKWKQKLHSHEALESFGSRSIGHRILLHGEQKLKAVWFGPACKAAYDADKVFLAAFDKLEAMMPKGNFYAPDGDNHESQGLGLALGLIVFVAALPDFSVEMHLGYTRLESWSLMLGHGRCIW</sequence>
<dbReference type="EMBL" id="RCHU02000011">
    <property type="protein sequence ID" value="KAL3576622.1"/>
    <property type="molecule type" value="Genomic_DNA"/>
</dbReference>
<accession>A0ACC4BEY1</accession>
<name>A0ACC4BEY1_POPAL</name>
<organism evidence="1 2">
    <name type="scientific">Populus alba</name>
    <name type="common">White poplar</name>
    <dbReference type="NCBI Taxonomy" id="43335"/>
    <lineage>
        <taxon>Eukaryota</taxon>
        <taxon>Viridiplantae</taxon>
        <taxon>Streptophyta</taxon>
        <taxon>Embryophyta</taxon>
        <taxon>Tracheophyta</taxon>
        <taxon>Spermatophyta</taxon>
        <taxon>Magnoliopsida</taxon>
        <taxon>eudicotyledons</taxon>
        <taxon>Gunneridae</taxon>
        <taxon>Pentapetalae</taxon>
        <taxon>rosids</taxon>
        <taxon>fabids</taxon>
        <taxon>Malpighiales</taxon>
        <taxon>Salicaceae</taxon>
        <taxon>Saliceae</taxon>
        <taxon>Populus</taxon>
    </lineage>
</organism>
<gene>
    <name evidence="1" type="ORF">D5086_021905</name>
</gene>